<comment type="caution">
    <text evidence="1">The sequence shown here is derived from an EMBL/GenBank/DDBJ whole genome shotgun (WGS) entry which is preliminary data.</text>
</comment>
<dbReference type="RefSeq" id="WP_126047116.1">
    <property type="nucleotide sequence ID" value="NZ_QYTV02000001.1"/>
</dbReference>
<protein>
    <submittedName>
        <fullName evidence="1">Uncharacterized protein</fullName>
    </submittedName>
</protein>
<proteinExistence type="predicted"/>
<evidence type="ECO:0000313" key="1">
    <source>
        <dbReference type="EMBL" id="RST77272.1"/>
    </source>
</evidence>
<organism evidence="1 2">
    <name type="scientific">Siminovitchia acidinfaciens</name>
    <dbReference type="NCBI Taxonomy" id="2321395"/>
    <lineage>
        <taxon>Bacteria</taxon>
        <taxon>Bacillati</taxon>
        <taxon>Bacillota</taxon>
        <taxon>Bacilli</taxon>
        <taxon>Bacillales</taxon>
        <taxon>Bacillaceae</taxon>
        <taxon>Siminovitchia</taxon>
    </lineage>
</organism>
<dbReference type="EMBL" id="QYTV02000001">
    <property type="protein sequence ID" value="RST77272.1"/>
    <property type="molecule type" value="Genomic_DNA"/>
</dbReference>
<dbReference type="Proteomes" id="UP000287156">
    <property type="component" value="Unassembled WGS sequence"/>
</dbReference>
<dbReference type="AlphaFoldDB" id="A0A429Y7A2"/>
<keyword evidence="2" id="KW-1185">Reference proteome</keyword>
<name>A0A429Y7A2_9BACI</name>
<reference evidence="1" key="1">
    <citation type="submission" date="2018-12" db="EMBL/GenBank/DDBJ databases">
        <authorList>
            <person name="Sun L."/>
            <person name="Chen Z."/>
        </authorList>
    </citation>
    <scope>NUCLEOTIDE SEQUENCE [LARGE SCALE GENOMIC DNA]</scope>
    <source>
        <strain evidence="1">3-2-2</strain>
    </source>
</reference>
<gene>
    <name evidence="1" type="ORF">D4T97_001925</name>
</gene>
<sequence length="425" mass="49386">METKDGIYIFNGGKFLDFIDVDKFKNDVSIKYEIPKEVQNLDFPDYYSYLIDNFKIEDIGYIFFENILYSHLKNVFVEKISGHPNLQVNFFKEKVKHLINELNIKDTIPINFHNHMSENGFYLMDVLNITSPRTTFIAGFDYTEENGLVTSARFLFVEVVPKKTQGIAYFIAGIDLDFRNNLALTMVRNISEIKKEDEETNTTIHQMHKTVINKVLYTLGISLKKPSVKKDRTGMYNFCKSLDTALLEDIRNEVDLRTNKSIKDAVKKLDKALFKNDEGLNNADKGDLRKKIQALLLSYYIEYNIKAIELVRKAKKQKLVGYPTRIKFTSSKSSRSSTQSSNSKHPVSASDMFHSLYFNFEQALGLDNWSISWFTDYTFSDDKDIDVIQTTVYSTSKRFRIVFLPNRPLDKEIIHYVVNTVNSYR</sequence>
<dbReference type="OrthoDB" id="2665650at2"/>
<accession>A0A429Y7A2</accession>
<evidence type="ECO:0000313" key="2">
    <source>
        <dbReference type="Proteomes" id="UP000287156"/>
    </source>
</evidence>